<dbReference type="PANTHER" id="PTHR12709">
    <property type="entry name" value="DNA-DIRECTED RNA POLYMERASE II, III"/>
    <property type="match status" value="1"/>
</dbReference>
<evidence type="ECO:0000256" key="1">
    <source>
        <dbReference type="RuleBase" id="RU369086"/>
    </source>
</evidence>
<sequence>MIKEFGCEDLVAFPLDVVAKTGGQIRTSAVVIQVLQNLRRTRAHELCGYFLSVTKFISIGTLKLLPLSKIVIIPVKYNFRSFLPTPGEKLVGVVRRVFPTAVLLSCGPMNVIYLHQSKMPGYKYVGGDAEKPAMFQRDDLTRIEKDAALRFKVLDARWSDVGGGGGLLKREFKILASIEGDAGDSLGPVAVVESDGSAADFPCFCPPP</sequence>
<protein>
    <recommendedName>
        <fullName evidence="1">DNA-directed RNA polymerase subunit</fullName>
    </recommendedName>
</protein>
<proteinExistence type="predicted"/>
<dbReference type="GO" id="GO:0000428">
    <property type="term" value="C:DNA-directed RNA polymerase complex"/>
    <property type="evidence" value="ECO:0007669"/>
    <property type="project" value="UniProtKB-KW"/>
</dbReference>
<dbReference type="InterPro" id="IPR045113">
    <property type="entry name" value="Rpb7-like"/>
</dbReference>
<dbReference type="GO" id="GO:0003727">
    <property type="term" value="F:single-stranded RNA binding"/>
    <property type="evidence" value="ECO:0007669"/>
    <property type="project" value="TreeGrafter"/>
</dbReference>
<name>A0A484KQ94_9ASTE</name>
<organism evidence="2 3">
    <name type="scientific">Cuscuta campestris</name>
    <dbReference type="NCBI Taxonomy" id="132261"/>
    <lineage>
        <taxon>Eukaryota</taxon>
        <taxon>Viridiplantae</taxon>
        <taxon>Streptophyta</taxon>
        <taxon>Embryophyta</taxon>
        <taxon>Tracheophyta</taxon>
        <taxon>Spermatophyta</taxon>
        <taxon>Magnoliopsida</taxon>
        <taxon>eudicotyledons</taxon>
        <taxon>Gunneridae</taxon>
        <taxon>Pentapetalae</taxon>
        <taxon>asterids</taxon>
        <taxon>lamiids</taxon>
        <taxon>Solanales</taxon>
        <taxon>Convolvulaceae</taxon>
        <taxon>Cuscuteae</taxon>
        <taxon>Cuscuta</taxon>
        <taxon>Cuscuta subgen. Grammica</taxon>
        <taxon>Cuscuta sect. Cleistogrammica</taxon>
    </lineage>
</organism>
<comment type="function">
    <text evidence="1">DNA-dependent RNA polymerase which catalyzes the transcription of DNA into RNA using the four ribonucleoside triphosphates as substrates.</text>
</comment>
<keyword evidence="1" id="KW-0539">Nucleus</keyword>
<dbReference type="GO" id="GO:0006352">
    <property type="term" value="P:DNA-templated transcription initiation"/>
    <property type="evidence" value="ECO:0007669"/>
    <property type="project" value="UniProtKB-UniRule"/>
</dbReference>
<dbReference type="EMBL" id="OOIL02000450">
    <property type="protein sequence ID" value="VFQ65317.1"/>
    <property type="molecule type" value="Genomic_DNA"/>
</dbReference>
<dbReference type="GO" id="GO:0003697">
    <property type="term" value="F:single-stranded DNA binding"/>
    <property type="evidence" value="ECO:0007669"/>
    <property type="project" value="TreeGrafter"/>
</dbReference>
<evidence type="ECO:0000313" key="3">
    <source>
        <dbReference type="Proteomes" id="UP000595140"/>
    </source>
</evidence>
<dbReference type="GO" id="GO:0005634">
    <property type="term" value="C:nucleus"/>
    <property type="evidence" value="ECO:0007669"/>
    <property type="project" value="UniProtKB-SubCell"/>
</dbReference>
<reference evidence="2 3" key="1">
    <citation type="submission" date="2018-04" db="EMBL/GenBank/DDBJ databases">
        <authorList>
            <person name="Vogel A."/>
        </authorList>
    </citation>
    <scope>NUCLEOTIDE SEQUENCE [LARGE SCALE GENOMIC DNA]</scope>
</reference>
<dbReference type="PANTHER" id="PTHR12709:SF6">
    <property type="entry name" value="DNA-DIRECTED RNA POLYMERASE SUBUNIT 7-LIKE PROTEIN"/>
    <property type="match status" value="1"/>
</dbReference>
<dbReference type="InterPro" id="IPR012340">
    <property type="entry name" value="NA-bd_OB-fold"/>
</dbReference>
<keyword evidence="3" id="KW-1185">Reference proteome</keyword>
<dbReference type="Proteomes" id="UP000595140">
    <property type="component" value="Unassembled WGS sequence"/>
</dbReference>
<evidence type="ECO:0000313" key="2">
    <source>
        <dbReference type="EMBL" id="VFQ65317.1"/>
    </source>
</evidence>
<dbReference type="AlphaFoldDB" id="A0A484KQ94"/>
<gene>
    <name evidence="2" type="ORF">CCAM_LOCUS7093</name>
</gene>
<comment type="subcellular location">
    <subcellularLocation>
        <location evidence="1">Nucleus</location>
    </subcellularLocation>
</comment>
<dbReference type="Gene3D" id="2.40.50.140">
    <property type="entry name" value="Nucleic acid-binding proteins"/>
    <property type="match status" value="1"/>
</dbReference>
<keyword evidence="1" id="KW-0240">DNA-directed RNA polymerase</keyword>
<accession>A0A484KQ94</accession>
<dbReference type="OrthoDB" id="1162399at2759"/>
<keyword evidence="1" id="KW-0804">Transcription</keyword>